<protein>
    <recommendedName>
        <fullName evidence="1">YdhG-like domain-containing protein</fullName>
    </recommendedName>
</protein>
<dbReference type="EMBL" id="CVRL01000020">
    <property type="protein sequence ID" value="CRL10919.1"/>
    <property type="molecule type" value="Genomic_DNA"/>
</dbReference>
<organism evidence="2 3">
    <name type="scientific">Phaeobacter italicus</name>
    <dbReference type="NCBI Taxonomy" id="481446"/>
    <lineage>
        <taxon>Bacteria</taxon>
        <taxon>Pseudomonadati</taxon>
        <taxon>Pseudomonadota</taxon>
        <taxon>Alphaproteobacteria</taxon>
        <taxon>Rhodobacterales</taxon>
        <taxon>Roseobacteraceae</taxon>
        <taxon>Phaeobacter</taxon>
    </lineage>
</organism>
<dbReference type="AlphaFoldDB" id="A0A0H5D1L5"/>
<evidence type="ECO:0000313" key="2">
    <source>
        <dbReference type="EMBL" id="CRL10919.1"/>
    </source>
</evidence>
<dbReference type="SUPFAM" id="SSF159888">
    <property type="entry name" value="YdhG-like"/>
    <property type="match status" value="1"/>
</dbReference>
<dbReference type="Pfam" id="PF08818">
    <property type="entry name" value="DUF1801"/>
    <property type="match status" value="1"/>
</dbReference>
<accession>A0A0H5D1L5</accession>
<sequence length="106" mass="12118">MDENTKAEIASQLSEIILDVMPDAEMRDKYGGVIVARTAGDPKTQCCGYFIYTQHVSLEFTNGAFLSYPENILEGAGKRRRHIKLREVHELRTKRCKQFLEQVAKL</sequence>
<name>A0A0H5D1L5_9RHOB</name>
<keyword evidence="3" id="KW-1185">Reference proteome</keyword>
<dbReference type="RefSeq" id="WP_050673253.1">
    <property type="nucleotide sequence ID" value="NZ_CVRL01000020.1"/>
</dbReference>
<evidence type="ECO:0000313" key="3">
    <source>
        <dbReference type="Proteomes" id="UP000043764"/>
    </source>
</evidence>
<proteinExistence type="predicted"/>
<reference evidence="3" key="1">
    <citation type="submission" date="2015-05" db="EMBL/GenBank/DDBJ databases">
        <authorList>
            <person name="Rodrigo-Torres Lidia"/>
            <person name="Arahal R.David."/>
        </authorList>
    </citation>
    <scope>NUCLEOTIDE SEQUENCE [LARGE SCALE GENOMIC DNA]</scope>
    <source>
        <strain evidence="3">CECT 7321</strain>
    </source>
</reference>
<dbReference type="STRING" id="481446.NIT7645_01605"/>
<feature type="domain" description="YdhG-like" evidence="1">
    <location>
        <begin position="7"/>
        <end position="102"/>
    </location>
</feature>
<evidence type="ECO:0000259" key="1">
    <source>
        <dbReference type="Pfam" id="PF08818"/>
    </source>
</evidence>
<dbReference type="Proteomes" id="UP000043764">
    <property type="component" value="Unassembled WGS sequence"/>
</dbReference>
<dbReference type="InterPro" id="IPR014922">
    <property type="entry name" value="YdhG-like"/>
</dbReference>
<gene>
    <name evidence="2" type="ORF">NIT7321_01767</name>
</gene>